<proteinExistence type="predicted"/>
<accession>A0A2S9IPB1</accession>
<name>A0A2S9IPB1_9HYPH</name>
<reference evidence="1 2" key="1">
    <citation type="submission" date="2018-02" db="EMBL/GenBank/DDBJ databases">
        <title>The draft genome of Phyllobacterium sp. 1N-3.</title>
        <authorList>
            <person name="Liu L."/>
            <person name="Li L."/>
            <person name="Zhang X."/>
            <person name="Wang T."/>
            <person name="Liang L."/>
        </authorList>
    </citation>
    <scope>NUCLEOTIDE SEQUENCE [LARGE SCALE GENOMIC DNA]</scope>
    <source>
        <strain evidence="1 2">1N-3</strain>
    </source>
</reference>
<keyword evidence="2" id="KW-1185">Reference proteome</keyword>
<protein>
    <submittedName>
        <fullName evidence="1">Uncharacterized protein</fullName>
    </submittedName>
</protein>
<evidence type="ECO:0000313" key="2">
    <source>
        <dbReference type="Proteomes" id="UP000239434"/>
    </source>
</evidence>
<organism evidence="1 2">
    <name type="scientific">Phyllobacterium phragmitis</name>
    <dbReference type="NCBI Taxonomy" id="2670329"/>
    <lineage>
        <taxon>Bacteria</taxon>
        <taxon>Pseudomonadati</taxon>
        <taxon>Pseudomonadota</taxon>
        <taxon>Alphaproteobacteria</taxon>
        <taxon>Hyphomicrobiales</taxon>
        <taxon>Phyllobacteriaceae</taxon>
        <taxon>Phyllobacterium</taxon>
    </lineage>
</organism>
<comment type="caution">
    <text evidence="1">The sequence shown here is derived from an EMBL/GenBank/DDBJ whole genome shotgun (WGS) entry which is preliminary data.</text>
</comment>
<sequence>MSFFYFPINPRLNGAFFMPCLRGVVAQDFSKRKFFVCCRCGREDMANVQGESLKVMLPSSTVFNSRLLRRPQE</sequence>
<dbReference type="Proteomes" id="UP000239434">
    <property type="component" value="Unassembled WGS sequence"/>
</dbReference>
<evidence type="ECO:0000313" key="1">
    <source>
        <dbReference type="EMBL" id="PRD42368.1"/>
    </source>
</evidence>
<dbReference type="EMBL" id="PVBR01000012">
    <property type="protein sequence ID" value="PRD42368.1"/>
    <property type="molecule type" value="Genomic_DNA"/>
</dbReference>
<gene>
    <name evidence="1" type="ORF">C5748_16380</name>
</gene>
<dbReference type="AlphaFoldDB" id="A0A2S9IPB1"/>